<dbReference type="HOGENOM" id="CLU_2964161_0_0_1"/>
<name>A0A0D9W4M3_9ORYZ</name>
<accession>A0A0D9W4M3</accession>
<dbReference type="Proteomes" id="UP000032180">
    <property type="component" value="Chromosome 4"/>
</dbReference>
<reference evidence="1" key="3">
    <citation type="submission" date="2015-04" db="UniProtKB">
        <authorList>
            <consortium name="EnsemblPlants"/>
        </authorList>
    </citation>
    <scope>IDENTIFICATION</scope>
</reference>
<organism evidence="1 2">
    <name type="scientific">Leersia perrieri</name>
    <dbReference type="NCBI Taxonomy" id="77586"/>
    <lineage>
        <taxon>Eukaryota</taxon>
        <taxon>Viridiplantae</taxon>
        <taxon>Streptophyta</taxon>
        <taxon>Embryophyta</taxon>
        <taxon>Tracheophyta</taxon>
        <taxon>Spermatophyta</taxon>
        <taxon>Magnoliopsida</taxon>
        <taxon>Liliopsida</taxon>
        <taxon>Poales</taxon>
        <taxon>Poaceae</taxon>
        <taxon>BOP clade</taxon>
        <taxon>Oryzoideae</taxon>
        <taxon>Oryzeae</taxon>
        <taxon>Oryzinae</taxon>
        <taxon>Leersia</taxon>
    </lineage>
</organism>
<protein>
    <submittedName>
        <fullName evidence="1">Uncharacterized protein</fullName>
    </submittedName>
</protein>
<proteinExistence type="predicted"/>
<dbReference type="Gramene" id="LPERR04G08520.1">
    <property type="protein sequence ID" value="LPERR04G08520.1"/>
    <property type="gene ID" value="LPERR04G08520"/>
</dbReference>
<keyword evidence="2" id="KW-1185">Reference proteome</keyword>
<dbReference type="EnsemblPlants" id="LPERR04G08520.1">
    <property type="protein sequence ID" value="LPERR04G08520.1"/>
    <property type="gene ID" value="LPERR04G08520"/>
</dbReference>
<reference evidence="2" key="2">
    <citation type="submission" date="2013-12" db="EMBL/GenBank/DDBJ databases">
        <authorList>
            <person name="Yu Y."/>
            <person name="Lee S."/>
            <person name="de Baynast K."/>
            <person name="Wissotski M."/>
            <person name="Liu L."/>
            <person name="Talag J."/>
            <person name="Goicoechea J."/>
            <person name="Angelova A."/>
            <person name="Jetty R."/>
            <person name="Kudrna D."/>
            <person name="Golser W."/>
            <person name="Rivera L."/>
            <person name="Zhang J."/>
            <person name="Wing R."/>
        </authorList>
    </citation>
    <scope>NUCLEOTIDE SEQUENCE</scope>
</reference>
<reference evidence="1 2" key="1">
    <citation type="submission" date="2012-08" db="EMBL/GenBank/DDBJ databases">
        <title>Oryza genome evolution.</title>
        <authorList>
            <person name="Wing R.A."/>
        </authorList>
    </citation>
    <scope>NUCLEOTIDE SEQUENCE</scope>
</reference>
<sequence>MAAVMTLATASLRNVGAWHRSGVKAAEIKTAATIRHVSEATYNSGAAQRLRNILFVAKT</sequence>
<evidence type="ECO:0000313" key="1">
    <source>
        <dbReference type="EnsemblPlants" id="LPERR04G08520.1"/>
    </source>
</evidence>
<dbReference type="AlphaFoldDB" id="A0A0D9W4M3"/>
<evidence type="ECO:0000313" key="2">
    <source>
        <dbReference type="Proteomes" id="UP000032180"/>
    </source>
</evidence>